<keyword evidence="5" id="KW-0874">Quinone</keyword>
<dbReference type="SMART" id="SM00756">
    <property type="entry name" value="VKc"/>
    <property type="match status" value="1"/>
</dbReference>
<dbReference type="Gene3D" id="1.20.1440.130">
    <property type="entry name" value="VKOR domain"/>
    <property type="match status" value="1"/>
</dbReference>
<dbReference type="Pfam" id="PF07884">
    <property type="entry name" value="VKOR"/>
    <property type="match status" value="1"/>
</dbReference>
<feature type="domain" description="Vitamin K epoxide reductase" evidence="13">
    <location>
        <begin position="3"/>
        <end position="130"/>
    </location>
</feature>
<dbReference type="STRING" id="1306947.J120_04210"/>
<feature type="transmembrane region" description="Helical" evidence="12">
    <location>
        <begin position="82"/>
        <end position="102"/>
    </location>
</feature>
<sequence length="136" mass="15233">MIVSIVITAVIGLCIALYAYAVERKIEHDPGYKPVCDISDRVSCSKPIKSSYSHMLYISNALIGMIYYIVIAILGYFDMTRLLINLTFLGALISCIMAYILFTKIKSACLVCIALYIINFILLYLSLHACAQARIY</sequence>
<dbReference type="EMBL" id="ARQD01000003">
    <property type="protein sequence ID" value="KIX85099.1"/>
    <property type="molecule type" value="Genomic_DNA"/>
</dbReference>
<evidence type="ECO:0000259" key="13">
    <source>
        <dbReference type="SMART" id="SM00756"/>
    </source>
</evidence>
<keyword evidence="11" id="KW-0676">Redox-active center</keyword>
<dbReference type="PANTHER" id="PTHR14519">
    <property type="entry name" value="VITAMIN K EPOXIDE REDUCTASE COMPLEX, SUBUNIT 1"/>
    <property type="match status" value="1"/>
</dbReference>
<evidence type="ECO:0000256" key="6">
    <source>
        <dbReference type="ARBA" id="ARBA00022824"/>
    </source>
</evidence>
<keyword evidence="8" id="KW-0560">Oxidoreductase</keyword>
<evidence type="ECO:0000256" key="4">
    <source>
        <dbReference type="ARBA" id="ARBA00022692"/>
    </source>
</evidence>
<evidence type="ECO:0000256" key="1">
    <source>
        <dbReference type="ARBA" id="ARBA00004477"/>
    </source>
</evidence>
<evidence type="ECO:0000256" key="5">
    <source>
        <dbReference type="ARBA" id="ARBA00022719"/>
    </source>
</evidence>
<evidence type="ECO:0000313" key="15">
    <source>
        <dbReference type="Proteomes" id="UP000032214"/>
    </source>
</evidence>
<feature type="transmembrane region" description="Helical" evidence="12">
    <location>
        <begin position="108"/>
        <end position="127"/>
    </location>
</feature>
<evidence type="ECO:0000256" key="12">
    <source>
        <dbReference type="SAM" id="Phobius"/>
    </source>
</evidence>
<keyword evidence="9 12" id="KW-0472">Membrane</keyword>
<dbReference type="InterPro" id="IPR038354">
    <property type="entry name" value="VKOR_sf"/>
</dbReference>
<evidence type="ECO:0000256" key="9">
    <source>
        <dbReference type="ARBA" id="ARBA00023136"/>
    </source>
</evidence>
<keyword evidence="7 12" id="KW-1133">Transmembrane helix</keyword>
<dbReference type="GO" id="GO:0047057">
    <property type="term" value="F:vitamin-K-epoxide reductase (warfarin-sensitive) activity"/>
    <property type="evidence" value="ECO:0007669"/>
    <property type="project" value="UniProtKB-EC"/>
</dbReference>
<gene>
    <name evidence="14" type="ORF">J120_04210</name>
</gene>
<dbReference type="GO" id="GO:0042373">
    <property type="term" value="P:vitamin K metabolic process"/>
    <property type="evidence" value="ECO:0007669"/>
    <property type="project" value="InterPro"/>
</dbReference>
<dbReference type="EC" id="1.17.4.4" evidence="3"/>
<evidence type="ECO:0000256" key="11">
    <source>
        <dbReference type="ARBA" id="ARBA00023284"/>
    </source>
</evidence>
<dbReference type="GO" id="GO:0048038">
    <property type="term" value="F:quinone binding"/>
    <property type="evidence" value="ECO:0007669"/>
    <property type="project" value="UniProtKB-KW"/>
</dbReference>
<dbReference type="AlphaFoldDB" id="A0A0D2GNY3"/>
<dbReference type="InterPro" id="IPR042406">
    <property type="entry name" value="VKORC1/VKORC1L1"/>
</dbReference>
<evidence type="ECO:0000313" key="14">
    <source>
        <dbReference type="EMBL" id="KIX85099.1"/>
    </source>
</evidence>
<proteinExistence type="inferred from homology"/>
<protein>
    <recommendedName>
        <fullName evidence="3">vitamin-K-epoxide reductase (warfarin-sensitive)</fullName>
        <ecNumber evidence="3">1.17.4.4</ecNumber>
    </recommendedName>
</protein>
<keyword evidence="4 12" id="KW-0812">Transmembrane</keyword>
<name>A0A0D2GNY3_9BACT</name>
<evidence type="ECO:0000256" key="8">
    <source>
        <dbReference type="ARBA" id="ARBA00023002"/>
    </source>
</evidence>
<keyword evidence="6" id="KW-0256">Endoplasmic reticulum</keyword>
<keyword evidence="15" id="KW-1185">Reference proteome</keyword>
<evidence type="ECO:0000256" key="2">
    <source>
        <dbReference type="ARBA" id="ARBA00006214"/>
    </source>
</evidence>
<comment type="subcellular location">
    <subcellularLocation>
        <location evidence="1">Endoplasmic reticulum membrane</location>
        <topology evidence="1">Multi-pass membrane protein</topology>
    </subcellularLocation>
</comment>
<evidence type="ECO:0000256" key="3">
    <source>
        <dbReference type="ARBA" id="ARBA00012278"/>
    </source>
</evidence>
<keyword evidence="10" id="KW-1015">Disulfide bond</keyword>
<accession>A0A0D2GNY3</accession>
<dbReference type="InterPro" id="IPR012932">
    <property type="entry name" value="VKOR"/>
</dbReference>
<reference evidence="14 15" key="1">
    <citation type="journal article" date="2013" name="Proc. Natl. Acad. Sci. U.S.A.">
        <title>Candidate phylum TM6 genome recovered from a hospital sink biofilm provides genomic insights into this uncultivated phylum.</title>
        <authorList>
            <person name="McLean J.S."/>
            <person name="Lombardo M.J."/>
            <person name="Badger J.H."/>
            <person name="Edlund A."/>
            <person name="Novotny M."/>
            <person name="Yee-Greenbaum J."/>
            <person name="Vyahhi N."/>
            <person name="Hall A.P."/>
            <person name="Yang Y."/>
            <person name="Dupont C.L."/>
            <person name="Ziegler M.G."/>
            <person name="Chitsaz H."/>
            <person name="Allen A.E."/>
            <person name="Yooseph S."/>
            <person name="Tesler G."/>
            <person name="Pevzner P.A."/>
            <person name="Friedman R.M."/>
            <person name="Nealson K.H."/>
            <person name="Venter J.C."/>
            <person name="Lasken R.S."/>
        </authorList>
    </citation>
    <scope>NUCLEOTIDE SEQUENCE [LARGE SCALE GENOMIC DNA]</scope>
    <source>
        <strain evidence="14 15">TM6SC1</strain>
    </source>
</reference>
<organism evidence="14 15">
    <name type="scientific">candidate division TM6 bacterium JCVI TM6SC1</name>
    <dbReference type="NCBI Taxonomy" id="1306947"/>
    <lineage>
        <taxon>Bacteria</taxon>
        <taxon>Candidatus Babelota</taxon>
        <taxon>Vermiphilus</taxon>
    </lineage>
</organism>
<comment type="similarity">
    <text evidence="2">Belongs to the VKOR family.</text>
</comment>
<dbReference type="Proteomes" id="UP000032214">
    <property type="component" value="Unassembled WGS sequence"/>
</dbReference>
<evidence type="ECO:0000256" key="10">
    <source>
        <dbReference type="ARBA" id="ARBA00023157"/>
    </source>
</evidence>
<evidence type="ECO:0000256" key="7">
    <source>
        <dbReference type="ARBA" id="ARBA00022989"/>
    </source>
</evidence>
<dbReference type="PANTHER" id="PTHR14519:SF8">
    <property type="entry name" value="VITAMIN K EPOXIDE REDUCTASE COMPLEX SUBUNIT 1"/>
    <property type="match status" value="1"/>
</dbReference>
<feature type="transmembrane region" description="Helical" evidence="12">
    <location>
        <begin position="55"/>
        <end position="77"/>
    </location>
</feature>
<comment type="caution">
    <text evidence="14">The sequence shown here is derived from an EMBL/GenBank/DDBJ whole genome shotgun (WGS) entry which is preliminary data.</text>
</comment>